<dbReference type="Proteomes" id="UP000694424">
    <property type="component" value="Unplaced"/>
</dbReference>
<evidence type="ECO:0000256" key="1">
    <source>
        <dbReference type="SAM" id="MobiDB-lite"/>
    </source>
</evidence>
<dbReference type="SUPFAM" id="SSF49265">
    <property type="entry name" value="Fibronectin type III"/>
    <property type="match status" value="1"/>
</dbReference>
<dbReference type="Ensembl" id="ENSAOWT00000023732.1">
    <property type="protein sequence ID" value="ENSAOWP00000020946.1"/>
    <property type="gene ID" value="ENSAOWG00000014184.1"/>
</dbReference>
<sequence>TFSSFLIQRNITGTTAANATEQILTKVNNDYDYDDQTTETPVQPVYTSCDYNPCRHLQKPCSELQSASQCLCPGISREDEVPDPPRLRDVSEVTDSSAQIHWCAPNSVVHTYQLMLHAQGNEESTKQPGCSSPTSLPPPTLTWGPLKPHLHTGCHVARPAPERPLKSLFNKHQRANKDKPLVVACNSQR</sequence>
<reference evidence="2" key="2">
    <citation type="submission" date="2025-09" db="UniProtKB">
        <authorList>
            <consortium name="Ensembl"/>
        </authorList>
    </citation>
    <scope>IDENTIFICATION</scope>
</reference>
<accession>A0A8B9SBD2</accession>
<dbReference type="InterPro" id="IPR013783">
    <property type="entry name" value="Ig-like_fold"/>
</dbReference>
<dbReference type="InterPro" id="IPR036116">
    <property type="entry name" value="FN3_sf"/>
</dbReference>
<reference evidence="2" key="1">
    <citation type="submission" date="2025-08" db="UniProtKB">
        <authorList>
            <consortium name="Ensembl"/>
        </authorList>
    </citation>
    <scope>IDENTIFICATION</scope>
</reference>
<evidence type="ECO:0000313" key="3">
    <source>
        <dbReference type="Proteomes" id="UP000694424"/>
    </source>
</evidence>
<proteinExistence type="predicted"/>
<feature type="region of interest" description="Disordered" evidence="1">
    <location>
        <begin position="120"/>
        <end position="139"/>
    </location>
</feature>
<name>A0A8B9SBD2_APTOW</name>
<keyword evidence="3" id="KW-1185">Reference proteome</keyword>
<evidence type="ECO:0000313" key="2">
    <source>
        <dbReference type="Ensembl" id="ENSAOWP00000020946.1"/>
    </source>
</evidence>
<dbReference type="Gene3D" id="2.60.40.10">
    <property type="entry name" value="Immunoglobulins"/>
    <property type="match status" value="1"/>
</dbReference>
<protein>
    <submittedName>
        <fullName evidence="2">Uncharacterized protein</fullName>
    </submittedName>
</protein>
<dbReference type="AlphaFoldDB" id="A0A8B9SBD2"/>
<organism evidence="2 3">
    <name type="scientific">Apteryx owenii</name>
    <name type="common">Little spotted kiwi</name>
    <dbReference type="NCBI Taxonomy" id="8824"/>
    <lineage>
        <taxon>Eukaryota</taxon>
        <taxon>Metazoa</taxon>
        <taxon>Chordata</taxon>
        <taxon>Craniata</taxon>
        <taxon>Vertebrata</taxon>
        <taxon>Euteleostomi</taxon>
        <taxon>Archelosauria</taxon>
        <taxon>Archosauria</taxon>
        <taxon>Dinosauria</taxon>
        <taxon>Saurischia</taxon>
        <taxon>Theropoda</taxon>
        <taxon>Coelurosauria</taxon>
        <taxon>Aves</taxon>
        <taxon>Palaeognathae</taxon>
        <taxon>Apterygiformes</taxon>
        <taxon>Apterygidae</taxon>
        <taxon>Apteryx</taxon>
    </lineage>
</organism>